<dbReference type="Pfam" id="PF00589">
    <property type="entry name" value="Phage_integrase"/>
    <property type="match status" value="1"/>
</dbReference>
<protein>
    <submittedName>
        <fullName evidence="4">Tyrosine-type recombinase/integrase</fullName>
    </submittedName>
</protein>
<dbReference type="EMBL" id="JAHKNI010000006">
    <property type="protein sequence ID" value="MBU3063557.1"/>
    <property type="molecule type" value="Genomic_DNA"/>
</dbReference>
<dbReference type="PROSITE" id="PS51898">
    <property type="entry name" value="TYR_RECOMBINASE"/>
    <property type="match status" value="1"/>
</dbReference>
<evidence type="ECO:0000259" key="3">
    <source>
        <dbReference type="PROSITE" id="PS51898"/>
    </source>
</evidence>
<name>A0ABS6AZS3_9NOCA</name>
<proteinExistence type="predicted"/>
<evidence type="ECO:0000313" key="4">
    <source>
        <dbReference type="EMBL" id="MBU3063557.1"/>
    </source>
</evidence>
<feature type="region of interest" description="Disordered" evidence="2">
    <location>
        <begin position="739"/>
        <end position="758"/>
    </location>
</feature>
<accession>A0ABS6AZS3</accession>
<gene>
    <name evidence="4" type="ORF">KO481_18715</name>
</gene>
<dbReference type="InterPro" id="IPR013762">
    <property type="entry name" value="Integrase-like_cat_sf"/>
</dbReference>
<evidence type="ECO:0000313" key="5">
    <source>
        <dbReference type="Proteomes" id="UP000733379"/>
    </source>
</evidence>
<evidence type="ECO:0000256" key="2">
    <source>
        <dbReference type="SAM" id="MobiDB-lite"/>
    </source>
</evidence>
<sequence length="766" mass="86292">MKSTAAQDDRWISPLAGRHFDTMLKVSPQEAEAVSELGVENLRRLKNHDPDAPGWRTIRRLLLPIDTVNAGLDSPPTPHRRRAMLDAAAVLLVRCAETRQSFWGWTSDEWTHVLGRTQTEFHAHAPEWAHDEVRPYLATHAYLLGSFTEFHRLGSFQRLTLSWRIFGKERVNSEIARLRTVLLQWGYKLGRDDDSWLPMVTCQLFLANRSPHLEELNTELFDRFRNDRLVTGARLNTLYAVQRAVAALGFCYPPRLRVGHQSAKATGGAPSWERWVNRWHTTSTLTPPTRDANRSNLLKVGRWLAAEYPDAADPAQWTRQTCAAWVAVLDRMKVGDYVQRTAGLGDRLGKPLEASSKEGQLSALRRFFSDCQEWEWLPRRFDPLRALATPRSIAALLGPDPRIIADDVWAKLLWAGLNLQNEDLPETSSGQFYPLELVRAVTITWLFAGLRSNEIVRLHIGCIRWQHNDATITADSEEVLARDAVCLLDIPTNKTGTAFTKPVDPILGQAIQAWQNIRPEQPRLLDRRTGEQVDMLFAYRARRVATVYINNTVIPMLCRKAGVPNVDVRGAITSHRARSTIASQLYNAKEPMTLFELQAWLGHRSPQSTQFYAKISPNTLSKAYDDAGYFARNVRTIEVLVDRDAVTSGAAAAGEPWQHYDLGHGFCTYTFFEQCAHRMACARCDFYTPKESSKSQLLQAKTNLQRMLVSIPLTDDEQAAVQDGQAALERLLQRLATIPTPAGPTPRPGDSPLTATQLPIVAVNHG</sequence>
<reference evidence="4 5" key="1">
    <citation type="submission" date="2021-06" db="EMBL/GenBank/DDBJ databases">
        <title>Actinomycetes sequencing.</title>
        <authorList>
            <person name="Shan Q."/>
        </authorList>
    </citation>
    <scope>NUCLEOTIDE SEQUENCE [LARGE SCALE GENOMIC DNA]</scope>
    <source>
        <strain evidence="4 5">NEAU-G5</strain>
    </source>
</reference>
<dbReference type="Gene3D" id="1.10.443.10">
    <property type="entry name" value="Intergrase catalytic core"/>
    <property type="match status" value="1"/>
</dbReference>
<feature type="domain" description="Tyr recombinase" evidence="3">
    <location>
        <begin position="399"/>
        <end position="625"/>
    </location>
</feature>
<evidence type="ECO:0000256" key="1">
    <source>
        <dbReference type="ARBA" id="ARBA00023172"/>
    </source>
</evidence>
<keyword evidence="1" id="KW-0233">DNA recombination</keyword>
<dbReference type="Proteomes" id="UP000733379">
    <property type="component" value="Unassembled WGS sequence"/>
</dbReference>
<keyword evidence="5" id="KW-1185">Reference proteome</keyword>
<comment type="caution">
    <text evidence="4">The sequence shown here is derived from an EMBL/GenBank/DDBJ whole genome shotgun (WGS) entry which is preliminary data.</text>
</comment>
<dbReference type="InterPro" id="IPR002104">
    <property type="entry name" value="Integrase_catalytic"/>
</dbReference>
<dbReference type="SUPFAM" id="SSF56349">
    <property type="entry name" value="DNA breaking-rejoining enzymes"/>
    <property type="match status" value="1"/>
</dbReference>
<organism evidence="4 5">
    <name type="scientific">Nocardia albiluteola</name>
    <dbReference type="NCBI Taxonomy" id="2842303"/>
    <lineage>
        <taxon>Bacteria</taxon>
        <taxon>Bacillati</taxon>
        <taxon>Actinomycetota</taxon>
        <taxon>Actinomycetes</taxon>
        <taxon>Mycobacteriales</taxon>
        <taxon>Nocardiaceae</taxon>
        <taxon>Nocardia</taxon>
    </lineage>
</organism>
<dbReference type="InterPro" id="IPR011010">
    <property type="entry name" value="DNA_brk_join_enz"/>
</dbReference>